<keyword evidence="2" id="KW-1185">Reference proteome</keyword>
<dbReference type="Proteomes" id="UP000814033">
    <property type="component" value="Unassembled WGS sequence"/>
</dbReference>
<gene>
    <name evidence="1" type="ORF">FA95DRAFT_672753</name>
</gene>
<name>A0ACB8RDF5_9AGAM</name>
<dbReference type="EMBL" id="MU276110">
    <property type="protein sequence ID" value="KAI0041656.1"/>
    <property type="molecule type" value="Genomic_DNA"/>
</dbReference>
<reference evidence="1" key="2">
    <citation type="journal article" date="2022" name="New Phytol.">
        <title>Evolutionary transition to the ectomycorrhizal habit in the genomes of a hyperdiverse lineage of mushroom-forming fungi.</title>
        <authorList>
            <person name="Looney B."/>
            <person name="Miyauchi S."/>
            <person name="Morin E."/>
            <person name="Drula E."/>
            <person name="Courty P.E."/>
            <person name="Kohler A."/>
            <person name="Kuo A."/>
            <person name="LaButti K."/>
            <person name="Pangilinan J."/>
            <person name="Lipzen A."/>
            <person name="Riley R."/>
            <person name="Andreopoulos W."/>
            <person name="He G."/>
            <person name="Johnson J."/>
            <person name="Nolan M."/>
            <person name="Tritt A."/>
            <person name="Barry K.W."/>
            <person name="Grigoriev I.V."/>
            <person name="Nagy L.G."/>
            <person name="Hibbett D."/>
            <person name="Henrissat B."/>
            <person name="Matheny P.B."/>
            <person name="Labbe J."/>
            <person name="Martin F.M."/>
        </authorList>
    </citation>
    <scope>NUCLEOTIDE SEQUENCE</scope>
    <source>
        <strain evidence="1">FP105234-sp</strain>
    </source>
</reference>
<evidence type="ECO:0000313" key="2">
    <source>
        <dbReference type="Proteomes" id="UP000814033"/>
    </source>
</evidence>
<accession>A0ACB8RDF5</accession>
<organism evidence="1 2">
    <name type="scientific">Auriscalpium vulgare</name>
    <dbReference type="NCBI Taxonomy" id="40419"/>
    <lineage>
        <taxon>Eukaryota</taxon>
        <taxon>Fungi</taxon>
        <taxon>Dikarya</taxon>
        <taxon>Basidiomycota</taxon>
        <taxon>Agaricomycotina</taxon>
        <taxon>Agaricomycetes</taxon>
        <taxon>Russulales</taxon>
        <taxon>Auriscalpiaceae</taxon>
        <taxon>Auriscalpium</taxon>
    </lineage>
</organism>
<reference evidence="1" key="1">
    <citation type="submission" date="2021-02" db="EMBL/GenBank/DDBJ databases">
        <authorList>
            <consortium name="DOE Joint Genome Institute"/>
            <person name="Ahrendt S."/>
            <person name="Looney B.P."/>
            <person name="Miyauchi S."/>
            <person name="Morin E."/>
            <person name="Drula E."/>
            <person name="Courty P.E."/>
            <person name="Chicoki N."/>
            <person name="Fauchery L."/>
            <person name="Kohler A."/>
            <person name="Kuo A."/>
            <person name="Labutti K."/>
            <person name="Pangilinan J."/>
            <person name="Lipzen A."/>
            <person name="Riley R."/>
            <person name="Andreopoulos W."/>
            <person name="He G."/>
            <person name="Johnson J."/>
            <person name="Barry K.W."/>
            <person name="Grigoriev I.V."/>
            <person name="Nagy L."/>
            <person name="Hibbett D."/>
            <person name="Henrissat B."/>
            <person name="Matheny P.B."/>
            <person name="Labbe J."/>
            <person name="Martin F."/>
        </authorList>
    </citation>
    <scope>NUCLEOTIDE SEQUENCE</scope>
    <source>
        <strain evidence="1">FP105234-sp</strain>
    </source>
</reference>
<comment type="caution">
    <text evidence="1">The sequence shown here is derived from an EMBL/GenBank/DDBJ whole genome shotgun (WGS) entry which is preliminary data.</text>
</comment>
<evidence type="ECO:0000313" key="1">
    <source>
        <dbReference type="EMBL" id="KAI0041656.1"/>
    </source>
</evidence>
<protein>
    <submittedName>
        <fullName evidence="1">Uncharacterized protein</fullName>
    </submittedName>
</protein>
<proteinExistence type="predicted"/>
<sequence>MSSDSWFSATRSLDSSLAFPSLLSISTIVPAKSMVLYIGAPPPARLISVSTSSVSSPVILRSSKRLNARSRPLLDANDVRPAGGEAGPSAEDGDRGLVPPANRRRTRRYPCPYCGKGYTGVKRHIDEVHLHRKSFQCTIRGCQRVFARNDQCKSHQIFHHADSQLLSAHDVRPAGGESGPAKDDHTDAESVDAPGSVLRDSRDPRRCPLPYCGKYFSSACHATRHIKVVHLGIRPFPCEFRGCGRAFVSRWHQKRHHKTHPHAPNRMTRPSKTPSRSLIGMSAAKTSLQQKKQTTARRATPPSVHTRNIGASKLATAIARRRDISALKKEQTFKFCPISGCMRQYDKTDMRRHLADAHGQTHSSEENLEFSRQDRSESLGGLEGSPSSAPSANHSLRSSVSHTSSTNFLSTLRAIKAVPRVSTRLPPPGTGSGSGAAPSSAASQSIYVSSSGSSPVVLRKSKRIQAMLGPPASQLHGAQDVQPAGSESGPPSATKRDTESVAAPSSALPDSRDPRRCCPIPGCGKVLSRVNNVARHIDSVHRRKTTFPCTFRGCQRTFARHDYLTSHQKVHRSTTSHDARNATRFHCPYCGKALCSANYVTLHINAVHLHKKDFLCTFRGCTNRYAYPSDLKKHQNKHFHARFSSEATPMEMSNAPSGSRSSIATPAAKTLSRQRKQTTARMVASLSVQTRNASASKLATVLARRDVSAPKIKQTSRFCPISGCTKQYDKIDMRRHLVDAHGQTLSTEVEISHHQVRFEELGEGSLSASRTSNTNVLSGFNATSPVSTQLPSPSAGPSGSGTAPGTICIRV</sequence>